<feature type="region of interest" description="Disordered" evidence="1">
    <location>
        <begin position="154"/>
        <end position="194"/>
    </location>
</feature>
<evidence type="ECO:0000259" key="3">
    <source>
        <dbReference type="Pfam" id="PF21619"/>
    </source>
</evidence>
<dbReference type="InterPro" id="IPR049193">
    <property type="entry name" value="DUF6855"/>
</dbReference>
<sequence>MDVTEELVQRLDWHWTNQLRPRLAGLTDAEYFWEPVAHAWNVRPRVSEATAPQPGTGPMTVDFTFPHPDPPSVTTIAWRLAHIVVGCLGMRNASHFGGPPSYDDFAYAATADDALAQLDSAYAVWLAGMRRLDAAALAEPCGPAEGQRAALSMAGVAHQPRGQPPRRRDRGAARSLGHHDHMSGSGTREDPWQLTTAPGTSAYAMWRDEEADPPALVCQVGSTTLRYHLSAIDDLANWLRAQGDWVDLGAADEQKPAKPATVEAWGRDEGNPVGGWYGLRKGYRARFGMYLPPLLEKLGLVEREHNPRNNRVRATNR</sequence>
<comment type="caution">
    <text evidence="4">The sequence shown here is derived from an EMBL/GenBank/DDBJ whole genome shotgun (WGS) entry which is preliminary data.</text>
</comment>
<dbReference type="InterPro" id="IPR034660">
    <property type="entry name" value="DinB/YfiT-like"/>
</dbReference>
<name>A0ABN2L4L1_9MICO</name>
<gene>
    <name evidence="4" type="ORF">GCM10009810_34660</name>
</gene>
<protein>
    <recommendedName>
        <fullName evidence="6">DinB-like domain-containing protein</fullName>
    </recommendedName>
</protein>
<dbReference type="Proteomes" id="UP001501475">
    <property type="component" value="Unassembled WGS sequence"/>
</dbReference>
<feature type="domain" description="DinB-like" evidence="2">
    <location>
        <begin position="11"/>
        <end position="154"/>
    </location>
</feature>
<organism evidence="4 5">
    <name type="scientific">Nostocoides vanveenii</name>
    <dbReference type="NCBI Taxonomy" id="330835"/>
    <lineage>
        <taxon>Bacteria</taxon>
        <taxon>Bacillati</taxon>
        <taxon>Actinomycetota</taxon>
        <taxon>Actinomycetes</taxon>
        <taxon>Micrococcales</taxon>
        <taxon>Intrasporangiaceae</taxon>
        <taxon>Nostocoides</taxon>
    </lineage>
</organism>
<dbReference type="Pfam" id="PF21619">
    <property type="entry name" value="DUF6855"/>
    <property type="match status" value="1"/>
</dbReference>
<evidence type="ECO:0000256" key="1">
    <source>
        <dbReference type="SAM" id="MobiDB-lite"/>
    </source>
</evidence>
<accession>A0ABN2L4L1</accession>
<keyword evidence="5" id="KW-1185">Reference proteome</keyword>
<reference evidence="4 5" key="1">
    <citation type="journal article" date="2019" name="Int. J. Syst. Evol. Microbiol.">
        <title>The Global Catalogue of Microorganisms (GCM) 10K type strain sequencing project: providing services to taxonomists for standard genome sequencing and annotation.</title>
        <authorList>
            <consortium name="The Broad Institute Genomics Platform"/>
            <consortium name="The Broad Institute Genome Sequencing Center for Infectious Disease"/>
            <person name="Wu L."/>
            <person name="Ma J."/>
        </authorList>
    </citation>
    <scope>NUCLEOTIDE SEQUENCE [LARGE SCALE GENOMIC DNA]</scope>
    <source>
        <strain evidence="4 5">JCM 15591</strain>
    </source>
</reference>
<feature type="domain" description="DUF6855" evidence="3">
    <location>
        <begin position="185"/>
        <end position="314"/>
    </location>
</feature>
<evidence type="ECO:0000313" key="4">
    <source>
        <dbReference type="EMBL" id="GAA1774834.1"/>
    </source>
</evidence>
<dbReference type="SUPFAM" id="SSF109854">
    <property type="entry name" value="DinB/YfiT-like putative metalloenzymes"/>
    <property type="match status" value="1"/>
</dbReference>
<dbReference type="InterPro" id="IPR024775">
    <property type="entry name" value="DinB-like"/>
</dbReference>
<dbReference type="Pfam" id="PF12867">
    <property type="entry name" value="DinB_2"/>
    <property type="match status" value="1"/>
</dbReference>
<feature type="compositionally biased region" description="Basic and acidic residues" evidence="1">
    <location>
        <begin position="177"/>
        <end position="191"/>
    </location>
</feature>
<evidence type="ECO:0000313" key="5">
    <source>
        <dbReference type="Proteomes" id="UP001501475"/>
    </source>
</evidence>
<dbReference type="RefSeq" id="WP_344068667.1">
    <property type="nucleotide sequence ID" value="NZ_BAAAPN010000103.1"/>
</dbReference>
<evidence type="ECO:0000259" key="2">
    <source>
        <dbReference type="Pfam" id="PF12867"/>
    </source>
</evidence>
<proteinExistence type="predicted"/>
<dbReference type="EMBL" id="BAAAPN010000103">
    <property type="protein sequence ID" value="GAA1774834.1"/>
    <property type="molecule type" value="Genomic_DNA"/>
</dbReference>
<evidence type="ECO:0008006" key="6">
    <source>
        <dbReference type="Google" id="ProtNLM"/>
    </source>
</evidence>